<gene>
    <name evidence="1" type="ORF">GRO01_15770</name>
</gene>
<name>A0A4Y3M9Q5_9PROT</name>
<keyword evidence="2" id="KW-1185">Reference proteome</keyword>
<dbReference type="RefSeq" id="WP_062510670.1">
    <property type="nucleotide sequence ID" value="NZ_BAQZ01000051.1"/>
</dbReference>
<dbReference type="AlphaFoldDB" id="A0A4Y3M9Q5"/>
<evidence type="ECO:0000313" key="2">
    <source>
        <dbReference type="Proteomes" id="UP000320772"/>
    </source>
</evidence>
<dbReference type="STRING" id="586239.AD943_10800"/>
<accession>A0A4Y3M9Q5</accession>
<evidence type="ECO:0000313" key="1">
    <source>
        <dbReference type="EMBL" id="GEB04001.1"/>
    </source>
</evidence>
<organism evidence="1 2">
    <name type="scientific">Gluconobacter roseus NBRC 3990</name>
    <dbReference type="NCBI Taxonomy" id="1307950"/>
    <lineage>
        <taxon>Bacteria</taxon>
        <taxon>Pseudomonadati</taxon>
        <taxon>Pseudomonadota</taxon>
        <taxon>Alphaproteobacteria</taxon>
        <taxon>Acetobacterales</taxon>
        <taxon>Acetobacteraceae</taxon>
        <taxon>Gluconobacter</taxon>
    </lineage>
</organism>
<protein>
    <submittedName>
        <fullName evidence="1">Uncharacterized protein</fullName>
    </submittedName>
</protein>
<comment type="caution">
    <text evidence="1">The sequence shown here is derived from an EMBL/GenBank/DDBJ whole genome shotgun (WGS) entry which is preliminary data.</text>
</comment>
<proteinExistence type="predicted"/>
<dbReference type="Proteomes" id="UP000320772">
    <property type="component" value="Unassembled WGS sequence"/>
</dbReference>
<dbReference type="EMBL" id="BJLY01000003">
    <property type="protein sequence ID" value="GEB04001.1"/>
    <property type="molecule type" value="Genomic_DNA"/>
</dbReference>
<reference evidence="1 2" key="1">
    <citation type="submission" date="2019-06" db="EMBL/GenBank/DDBJ databases">
        <title>Whole genome shotgun sequence of Gluconobacter roseus NBRC 3990.</title>
        <authorList>
            <person name="Hosoyama A."/>
            <person name="Uohara A."/>
            <person name="Ohji S."/>
            <person name="Ichikawa N."/>
        </authorList>
    </citation>
    <scope>NUCLEOTIDE SEQUENCE [LARGE SCALE GENOMIC DNA]</scope>
    <source>
        <strain evidence="1 2">NBRC 3990</strain>
    </source>
</reference>
<sequence length="69" mass="8100">MGHNYAKPLTPEVRMERVFSRLPEDWAVRMERQKGEGWSVWMQRPDGTQHHAAGTVLVDALEEVWRALR</sequence>